<proteinExistence type="predicted"/>
<reference evidence="1" key="1">
    <citation type="journal article" date="2020" name="Nature">
        <title>Giant virus diversity and host interactions through global metagenomics.</title>
        <authorList>
            <person name="Schulz F."/>
            <person name="Roux S."/>
            <person name="Paez-Espino D."/>
            <person name="Jungbluth S."/>
            <person name="Walsh D.A."/>
            <person name="Denef V.J."/>
            <person name="McMahon K.D."/>
            <person name="Konstantinidis K.T."/>
            <person name="Eloe-Fadrosh E.A."/>
            <person name="Kyrpides N.C."/>
            <person name="Woyke T."/>
        </authorList>
    </citation>
    <scope>NUCLEOTIDE SEQUENCE</scope>
    <source>
        <strain evidence="1">GVMAG-M-3300010354-11</strain>
    </source>
</reference>
<dbReference type="EMBL" id="MN739140">
    <property type="protein sequence ID" value="QHS90577.1"/>
    <property type="molecule type" value="Genomic_DNA"/>
</dbReference>
<protein>
    <submittedName>
        <fullName evidence="1">Uncharacterized protein</fullName>
    </submittedName>
</protein>
<accession>A0A6C0BE54</accession>
<evidence type="ECO:0000313" key="1">
    <source>
        <dbReference type="EMBL" id="QHS90577.1"/>
    </source>
</evidence>
<organism evidence="1">
    <name type="scientific">viral metagenome</name>
    <dbReference type="NCBI Taxonomy" id="1070528"/>
    <lineage>
        <taxon>unclassified sequences</taxon>
        <taxon>metagenomes</taxon>
        <taxon>organismal metagenomes</taxon>
    </lineage>
</organism>
<sequence length="1346" mass="156478">MIHDFVEIFDSNVEDIQDVTIIEERIREGYEIFFNDSQIKSQIANLVFNQKLSPQQVCKKADILFDILKKTTQTKESPTLFSFPHVHPIIKCLKHIHYGDDDDYNADLEFEQGQGIKMIQFDSFLEQFNALNRDTRNPYTTTSSKLYILMKPFSNYPTNGTIVVSNNIDAVDVQKRKVRLLGNVDNVYKGDEIDVVGFFTDVGSKDKATEIDIDMYMDNINSFDENEAVTVLFNDFVFDGKTIVTTTNGKIHDNKVVFSKPVRIHGNLTSSLNIRNNICFVFKKTYKNPFCKRDIFTKNAIVLPSALAVLEAYNFVIPSNVSQALYIEYEAILKNPTISFINQRLALYNFNIDELHENSRWVLDHIFDIKLSNKVVREVLPKKLDKSEPKIDYLKGFEGKNNIERLAHAKRGHDLGLSVILKIFKQGVENRKRALNEKEVRRQLERLKAKLTDILATEIKITCEEPKVVIVKQYSSLDKMREDDGNDCYFDSKYDSTQYSIKNQHKTLNDIEHYLQKSKEFANQPMYIIKKEAKAIFEGKRKVEEGHYALLKDAILKKEFLFVRKKIEGKPMWVKETNVSKCSATESFSDINQTSSCVFDEYDNVCKSVEEYRQKRLASDVTEKVNNMEAMLEFINGSLNNLDKVIKFYSFIINQHILRNLPFDQHYVQDTHNVDVEDQYEGEFTAQTFEELMNNLEGQDFDNAPMPLLNQTSDKHDNEEVASDIISIIATFLDIKFSKQHKDFMIRQLENVTSNTNVEEDIRNERDKLMKKVNTELYNANTDYKAKIDSKIEERLKTVFESKLKDHYYDELITAVSLIIVMTMALYPHIDIGRIVPKCSMKFSRIGHPFASDKDSKTLEAYIACSLKQIALADDIRYKLIIEKEQDGIEKDIRKEISRILDNDYALNQRILRNKQRLEEGANDYDGIFLAPLRASFRPCFEFTHNDYASKELKFLKIINDKIKKAKATKISIKKMAYIANSCCPEKLNENFDFFDLFLEDPNIKQIHKHVLQKQSRFNKSSFYPKTQTVELTVHNFKTITQTNTNILLRNEAKSKKQEPLGDDKYFNDVLLPQLETDFKALTNALSSTLDNPNVEAHVYIRDALVLGMNENHKSSRAALYNFTKYKLPIIMGRIVNQYKFAKPKEDNPFYNILVNITKNSEVQSLLPQLREQLQTIKTVFVESHNEETNVVKNIALLTNEIVKFLKYFITLAERNKINNVGKILIANICDFVLQKLYESLNNNVFDINGVLKKIEDLREESKQQKMNAYLADDEERQLQIELRNMGVENWSNIFDRIKNKDISDIVNHQDENANYMIGNYMGENADDDELDEDFARSDLYMREQY</sequence>
<name>A0A6C0BE54_9ZZZZ</name>